<feature type="domain" description="Knr4/Smi1-like" evidence="1">
    <location>
        <begin position="24"/>
        <end position="104"/>
    </location>
</feature>
<dbReference type="Proteomes" id="UP001476950">
    <property type="component" value="Unassembled WGS sequence"/>
</dbReference>
<comment type="caution">
    <text evidence="2">The sequence shown here is derived from an EMBL/GenBank/DDBJ whole genome shotgun (WGS) entry which is preliminary data.</text>
</comment>
<name>A0ABV0KWX5_9CYAN</name>
<dbReference type="InterPro" id="IPR018958">
    <property type="entry name" value="Knr4/Smi1-like_dom"/>
</dbReference>
<accession>A0ABV0KWX5</accession>
<sequence length="104" mass="11990">MGEPFNVVQLLERTPEKFEGYLPSVGEDDLLRIEQALGVKFPESYRQFLMYSDGGEFVDNRLSLYNLYEFESVNPDPDWSPGLPGMIFFGNDCGDNIFYFDPEN</sequence>
<evidence type="ECO:0000259" key="1">
    <source>
        <dbReference type="SMART" id="SM00860"/>
    </source>
</evidence>
<dbReference type="SMART" id="SM00860">
    <property type="entry name" value="SMI1_KNR4"/>
    <property type="match status" value="1"/>
</dbReference>
<gene>
    <name evidence="2" type="ORF">NDI38_31070</name>
</gene>
<dbReference type="Gene3D" id="3.40.1580.10">
    <property type="entry name" value="SMI1/KNR4-like"/>
    <property type="match status" value="1"/>
</dbReference>
<evidence type="ECO:0000313" key="3">
    <source>
        <dbReference type="Proteomes" id="UP001476950"/>
    </source>
</evidence>
<proteinExistence type="predicted"/>
<dbReference type="InterPro" id="IPR037883">
    <property type="entry name" value="Knr4/Smi1-like_sf"/>
</dbReference>
<keyword evidence="3" id="KW-1185">Reference proteome</keyword>
<organism evidence="2 3">
    <name type="scientific">Stenomitos frigidus AS-A4</name>
    <dbReference type="NCBI Taxonomy" id="2933935"/>
    <lineage>
        <taxon>Bacteria</taxon>
        <taxon>Bacillati</taxon>
        <taxon>Cyanobacteriota</taxon>
        <taxon>Cyanophyceae</taxon>
        <taxon>Leptolyngbyales</taxon>
        <taxon>Leptolyngbyaceae</taxon>
        <taxon>Stenomitos</taxon>
    </lineage>
</organism>
<protein>
    <submittedName>
        <fullName evidence="2">SMI1/KNR4 family protein</fullName>
    </submittedName>
</protein>
<dbReference type="SUPFAM" id="SSF160631">
    <property type="entry name" value="SMI1/KNR4-like"/>
    <property type="match status" value="1"/>
</dbReference>
<dbReference type="EMBL" id="JAMPLM010000096">
    <property type="protein sequence ID" value="MEP1062820.1"/>
    <property type="molecule type" value="Genomic_DNA"/>
</dbReference>
<dbReference type="Pfam" id="PF09346">
    <property type="entry name" value="SMI1_KNR4"/>
    <property type="match status" value="1"/>
</dbReference>
<reference evidence="2 3" key="1">
    <citation type="submission" date="2022-04" db="EMBL/GenBank/DDBJ databases">
        <title>Positive selection, recombination, and allopatry shape intraspecific diversity of widespread and dominant cyanobacteria.</title>
        <authorList>
            <person name="Wei J."/>
            <person name="Shu W."/>
            <person name="Hu C."/>
        </authorList>
    </citation>
    <scope>NUCLEOTIDE SEQUENCE [LARGE SCALE GENOMIC DNA]</scope>
    <source>
        <strain evidence="2 3">AS-A4</strain>
    </source>
</reference>
<dbReference type="RefSeq" id="WP_190449204.1">
    <property type="nucleotide sequence ID" value="NZ_JAMPLM010000096.1"/>
</dbReference>
<evidence type="ECO:0000313" key="2">
    <source>
        <dbReference type="EMBL" id="MEP1062820.1"/>
    </source>
</evidence>